<accession>A0A2M8RDV1</accession>
<reference evidence="1 2" key="1">
    <citation type="submission" date="2017-11" db="EMBL/GenBank/DDBJ databases">
        <title>Bradyrhizobium forestalis sp. nov., an efficient nitrogen-fixing bacterium isolated from nodules of forest legume species in the Amazon.</title>
        <authorList>
            <person name="Costa E.M."/>
            <person name="Guimaraes A."/>
            <person name="Carvalho T.S."/>
            <person name="Rodrigues T.L."/>
            <person name="Ribeiro P.R.A."/>
            <person name="Lebbe L."/>
            <person name="Willems A."/>
            <person name="Moreira F.M.S."/>
        </authorList>
    </citation>
    <scope>NUCLEOTIDE SEQUENCE [LARGE SCALE GENOMIC DNA]</scope>
    <source>
        <strain evidence="1 2">INPA54B</strain>
    </source>
</reference>
<gene>
    <name evidence="1" type="ORF">CVM73_07575</name>
</gene>
<dbReference type="AlphaFoldDB" id="A0A2M8RDV1"/>
<organism evidence="1 2">
    <name type="scientific">Bradyrhizobium forestalis</name>
    <dbReference type="NCBI Taxonomy" id="1419263"/>
    <lineage>
        <taxon>Bacteria</taxon>
        <taxon>Pseudomonadati</taxon>
        <taxon>Pseudomonadota</taxon>
        <taxon>Alphaproteobacteria</taxon>
        <taxon>Hyphomicrobiales</taxon>
        <taxon>Nitrobacteraceae</taxon>
        <taxon>Bradyrhizobium</taxon>
    </lineage>
</organism>
<protein>
    <submittedName>
        <fullName evidence="1">Uncharacterized protein</fullName>
    </submittedName>
</protein>
<keyword evidence="2" id="KW-1185">Reference proteome</keyword>
<name>A0A2M8RDV1_9BRAD</name>
<dbReference type="OrthoDB" id="8241014at2"/>
<evidence type="ECO:0000313" key="1">
    <source>
        <dbReference type="EMBL" id="PJG55993.1"/>
    </source>
</evidence>
<comment type="caution">
    <text evidence="1">The sequence shown here is derived from an EMBL/GenBank/DDBJ whole genome shotgun (WGS) entry which is preliminary data.</text>
</comment>
<dbReference type="Proteomes" id="UP000231194">
    <property type="component" value="Unassembled WGS sequence"/>
</dbReference>
<proteinExistence type="predicted"/>
<dbReference type="EMBL" id="PGVG01000004">
    <property type="protein sequence ID" value="PJG55993.1"/>
    <property type="molecule type" value="Genomic_DNA"/>
</dbReference>
<evidence type="ECO:0000313" key="2">
    <source>
        <dbReference type="Proteomes" id="UP000231194"/>
    </source>
</evidence>
<sequence>MKTPSPGMRRALRQAQLYGHLLVRNDRLYYPGGSHPICSIQLAREMVRSGWMTKQEGEYEITPDGQLAAESEFSR</sequence>